<evidence type="ECO:0000256" key="4">
    <source>
        <dbReference type="ARBA" id="ARBA00022989"/>
    </source>
</evidence>
<dbReference type="InterPro" id="IPR025857">
    <property type="entry name" value="MacB_PCD"/>
</dbReference>
<feature type="transmembrane region" description="Helical" evidence="6">
    <location>
        <begin position="16"/>
        <end position="35"/>
    </location>
</feature>
<gene>
    <name evidence="9" type="ORF">IAC51_04440</name>
</gene>
<keyword evidence="4 6" id="KW-1133">Transmembrane helix</keyword>
<evidence type="ECO:0000256" key="5">
    <source>
        <dbReference type="ARBA" id="ARBA00023136"/>
    </source>
</evidence>
<dbReference type="InterPro" id="IPR003838">
    <property type="entry name" value="ABC3_permease_C"/>
</dbReference>
<reference evidence="9" key="2">
    <citation type="journal article" date="2021" name="PeerJ">
        <title>Extensive microbial diversity within the chicken gut microbiome revealed by metagenomics and culture.</title>
        <authorList>
            <person name="Gilroy R."/>
            <person name="Ravi A."/>
            <person name="Getino M."/>
            <person name="Pursley I."/>
            <person name="Horton D.L."/>
            <person name="Alikhan N.F."/>
            <person name="Baker D."/>
            <person name="Gharbi K."/>
            <person name="Hall N."/>
            <person name="Watson M."/>
            <person name="Adriaenssens E.M."/>
            <person name="Foster-Nyarko E."/>
            <person name="Jarju S."/>
            <person name="Secka A."/>
            <person name="Antonio M."/>
            <person name="Oren A."/>
            <person name="Chaudhuri R.R."/>
            <person name="La Ragione R."/>
            <person name="Hildebrand F."/>
            <person name="Pallen M.J."/>
        </authorList>
    </citation>
    <scope>NUCLEOTIDE SEQUENCE</scope>
    <source>
        <strain evidence="9">3924</strain>
    </source>
</reference>
<dbReference type="GO" id="GO:0005886">
    <property type="term" value="C:plasma membrane"/>
    <property type="evidence" value="ECO:0007669"/>
    <property type="project" value="UniProtKB-SubCell"/>
</dbReference>
<comment type="caution">
    <text evidence="9">The sequence shown here is derived from an EMBL/GenBank/DDBJ whole genome shotgun (WGS) entry which is preliminary data.</text>
</comment>
<comment type="subcellular location">
    <subcellularLocation>
        <location evidence="1">Cell membrane</location>
        <topology evidence="1">Multi-pass membrane protein</topology>
    </subcellularLocation>
</comment>
<evidence type="ECO:0000256" key="1">
    <source>
        <dbReference type="ARBA" id="ARBA00004651"/>
    </source>
</evidence>
<feature type="transmembrane region" description="Helical" evidence="6">
    <location>
        <begin position="417"/>
        <end position="438"/>
    </location>
</feature>
<name>A0A940DJ57_9BACT</name>
<evidence type="ECO:0000256" key="2">
    <source>
        <dbReference type="ARBA" id="ARBA00022475"/>
    </source>
</evidence>
<dbReference type="GO" id="GO:0022857">
    <property type="term" value="F:transmembrane transporter activity"/>
    <property type="evidence" value="ECO:0007669"/>
    <property type="project" value="TreeGrafter"/>
</dbReference>
<feature type="transmembrane region" description="Helical" evidence="6">
    <location>
        <begin position="656"/>
        <end position="679"/>
    </location>
</feature>
<feature type="domain" description="ABC3 transporter permease C-terminal" evidence="7">
    <location>
        <begin position="658"/>
        <end position="771"/>
    </location>
</feature>
<feature type="transmembrane region" description="Helical" evidence="6">
    <location>
        <begin position="322"/>
        <end position="348"/>
    </location>
</feature>
<evidence type="ECO:0000256" key="3">
    <source>
        <dbReference type="ARBA" id="ARBA00022692"/>
    </source>
</evidence>
<dbReference type="AlphaFoldDB" id="A0A940DJ57"/>
<evidence type="ECO:0000259" key="8">
    <source>
        <dbReference type="Pfam" id="PF12704"/>
    </source>
</evidence>
<evidence type="ECO:0000259" key="7">
    <source>
        <dbReference type="Pfam" id="PF02687"/>
    </source>
</evidence>
<dbReference type="Pfam" id="PF12704">
    <property type="entry name" value="MacB_PCD"/>
    <property type="match status" value="1"/>
</dbReference>
<evidence type="ECO:0000256" key="6">
    <source>
        <dbReference type="SAM" id="Phobius"/>
    </source>
</evidence>
<keyword evidence="5 6" id="KW-0472">Membrane</keyword>
<dbReference type="InterPro" id="IPR050250">
    <property type="entry name" value="Macrolide_Exporter_MacB"/>
</dbReference>
<feature type="transmembrane region" description="Helical" evidence="6">
    <location>
        <begin position="368"/>
        <end position="396"/>
    </location>
</feature>
<dbReference type="Pfam" id="PF02687">
    <property type="entry name" value="FtsX"/>
    <property type="match status" value="2"/>
</dbReference>
<feature type="transmembrane region" description="Helical" evidence="6">
    <location>
        <begin position="700"/>
        <end position="721"/>
    </location>
</feature>
<evidence type="ECO:0000313" key="10">
    <source>
        <dbReference type="Proteomes" id="UP000712007"/>
    </source>
</evidence>
<feature type="domain" description="ABC3 transporter permease C-terminal" evidence="7">
    <location>
        <begin position="281"/>
        <end position="397"/>
    </location>
</feature>
<dbReference type="PANTHER" id="PTHR30572:SF18">
    <property type="entry name" value="ABC-TYPE MACROLIDE FAMILY EXPORT SYSTEM PERMEASE COMPONENT 2"/>
    <property type="match status" value="1"/>
</dbReference>
<evidence type="ECO:0000313" key="9">
    <source>
        <dbReference type="EMBL" id="MBO8439880.1"/>
    </source>
</evidence>
<feature type="transmembrane region" description="Helical" evidence="6">
    <location>
        <begin position="276"/>
        <end position="301"/>
    </location>
</feature>
<dbReference type="EMBL" id="JADIMV010000074">
    <property type="protein sequence ID" value="MBO8439880.1"/>
    <property type="molecule type" value="Genomic_DNA"/>
</dbReference>
<keyword evidence="2" id="KW-1003">Cell membrane</keyword>
<dbReference type="Proteomes" id="UP000712007">
    <property type="component" value="Unassembled WGS sequence"/>
</dbReference>
<feature type="domain" description="MacB-like periplasmic core" evidence="8">
    <location>
        <begin position="19"/>
        <end position="231"/>
    </location>
</feature>
<protein>
    <submittedName>
        <fullName evidence="9">ABC transporter permease</fullName>
    </submittedName>
</protein>
<accession>A0A940DJ57</accession>
<keyword evidence="3 6" id="KW-0812">Transmembrane</keyword>
<dbReference type="PANTHER" id="PTHR30572">
    <property type="entry name" value="MEMBRANE COMPONENT OF TRANSPORTER-RELATED"/>
    <property type="match status" value="1"/>
</dbReference>
<reference evidence="9" key="1">
    <citation type="submission" date="2020-10" db="EMBL/GenBank/DDBJ databases">
        <authorList>
            <person name="Gilroy R."/>
        </authorList>
    </citation>
    <scope>NUCLEOTIDE SEQUENCE</scope>
    <source>
        <strain evidence="9">3924</strain>
    </source>
</reference>
<proteinExistence type="predicted"/>
<sequence length="778" mass="87353">MGMFKSYFTYLGRNRLFALVNVLGLSVSLMFVLLITDMVIRQLTVDKDIKNVERIYVLTSERFATSHYIVGRNLEGRYPAMEDWCIVSPAYLYARTDGSAEKKTVMTYFAKDNFCDFFGMESIAGDVNTMLVDNKSVVLTELGANRLFGSTDVLGRTVSLFGEAYTVSGVVRGFRNSMFSEGLDMILPFYAVKYYYWGISMESPTIADAGCSVIFSRFAEGYDPAEIEDDMLEFFKEFYWSYQQGFSKEAHWTPMREAYFSELPIAGLNQYSMKNIYVYSVAGVLILLMALFNYVSMSVAQTSNRAKEMSTRRLLGAAKRDIFMRMMAEAAAMTVAAFLLGFLLALAVEPFAAVSLMSKIDLMESMDVLHVAIYVAIVAAVSVVAGLVPAAVLSAYNPMDVVRGTFRRKTKSLYLRLLYVVQSMATIALLTCAGYVGLQIYRIVHTPMGYDHENVLLYYYMDRQKADLFRTELAKLPYVEGWTISDRVPPEAMGESGTFSNGETEATLTMVYINCDTAFAGLYGIDVTEAYSPYGAYLSHHAARSIGLADGATAYFRLLDGQTIRAEIAGRTSDWTARTALEPKRDVFLDIHKEGDEGFYPMYISVKLRPGEIGEWRKEIDALYRDIYGTETKGGTLFDDLVRWQYYSIYRLRSTVGIFACVALLITLLGLTAMSLYFIAQRKRDMAIRKVFGSDNRRELLRLMRFSMVSLAAGFVLSVPLTWAGVVQIDKIVAYGGAFPWWVSLAAFAVVAAVSLLSVWLISRKAVRENPVENLKTE</sequence>
<organism evidence="9 10">
    <name type="scientific">Candidatus Aphodosoma intestinipullorum</name>
    <dbReference type="NCBI Taxonomy" id="2840674"/>
    <lineage>
        <taxon>Bacteria</taxon>
        <taxon>Pseudomonadati</taxon>
        <taxon>Bacteroidota</taxon>
        <taxon>Bacteroidia</taxon>
        <taxon>Bacteroidales</taxon>
        <taxon>Candidatus Aphodosoma</taxon>
    </lineage>
</organism>
<feature type="transmembrane region" description="Helical" evidence="6">
    <location>
        <begin position="741"/>
        <end position="762"/>
    </location>
</feature>